<dbReference type="AlphaFoldDB" id="A0A8J4VA02"/>
<dbReference type="PANTHER" id="PTHR46586:SF5">
    <property type="match status" value="1"/>
</dbReference>
<dbReference type="EMBL" id="AJWJ01000053">
    <property type="protein sequence ID" value="KAF2076649.1"/>
    <property type="molecule type" value="Genomic_DNA"/>
</dbReference>
<organism evidence="1 2">
    <name type="scientific">Polysphondylium violaceum</name>
    <dbReference type="NCBI Taxonomy" id="133409"/>
    <lineage>
        <taxon>Eukaryota</taxon>
        <taxon>Amoebozoa</taxon>
        <taxon>Evosea</taxon>
        <taxon>Eumycetozoa</taxon>
        <taxon>Dictyostelia</taxon>
        <taxon>Dictyosteliales</taxon>
        <taxon>Dictyosteliaceae</taxon>
        <taxon>Polysphondylium</taxon>
    </lineage>
</organism>
<dbReference type="OrthoDB" id="498371at2759"/>
<gene>
    <name evidence="1" type="ORF">CYY_002019</name>
</gene>
<proteinExistence type="predicted"/>
<comment type="caution">
    <text evidence="1">The sequence shown here is derived from an EMBL/GenBank/DDBJ whole genome shotgun (WGS) entry which is preliminary data.</text>
</comment>
<dbReference type="InterPro" id="IPR002110">
    <property type="entry name" value="Ankyrin_rpt"/>
</dbReference>
<dbReference type="Proteomes" id="UP000695562">
    <property type="component" value="Unassembled WGS sequence"/>
</dbReference>
<evidence type="ECO:0000313" key="1">
    <source>
        <dbReference type="EMBL" id="KAF2076649.1"/>
    </source>
</evidence>
<dbReference type="InterPro" id="IPR052050">
    <property type="entry name" value="SecEffector_AnkRepeat"/>
</dbReference>
<reference evidence="1" key="1">
    <citation type="submission" date="2020-01" db="EMBL/GenBank/DDBJ databases">
        <title>Development of genomics and gene disruption for Polysphondylium violaceum indicates a role for the polyketide synthase stlB in stalk morphogenesis.</title>
        <authorList>
            <person name="Narita B."/>
            <person name="Kawabe Y."/>
            <person name="Kin K."/>
            <person name="Saito T."/>
            <person name="Gibbs R."/>
            <person name="Kuspa A."/>
            <person name="Muzny D."/>
            <person name="Queller D."/>
            <person name="Richards S."/>
            <person name="Strassman J."/>
            <person name="Sucgang R."/>
            <person name="Worley K."/>
            <person name="Schaap P."/>
        </authorList>
    </citation>
    <scope>NUCLEOTIDE SEQUENCE</scope>
    <source>
        <strain evidence="1">QSvi11</strain>
    </source>
</reference>
<dbReference type="SMART" id="SM00248">
    <property type="entry name" value="ANK"/>
    <property type="match status" value="4"/>
</dbReference>
<dbReference type="InterPro" id="IPR036770">
    <property type="entry name" value="Ankyrin_rpt-contain_sf"/>
</dbReference>
<sequence length="692" mass="81100">MISFNYHSLLKDKLKRDEYLVLIPEAGRFLFSIQDVKLFAKCFKRFQLDYFPLHPYPPLYNYCAQFDNFQALQYLSTKYKDSFGGDYVALEYCASNGNLEMLKFLCETAKIQDFSTNCFVQAVKSGDFEIVQYVKSKFVDGKIEWTAKDINSVVEYSQSSLEMFKYIIKELEIELFEKEFYFKAIKNSTILEYVLETFQSPQELNIKDLAIECAQQNYIESLSYLQSKNSDLSESVAKVLLIKGYRDSFKLLFNSMTVDLSDTNLDMIKDSLISLEVAQFYIEMNACISPKTLINLATNRNNQLFHYIWKREFSQILNLDRHLYYKGQDITEGLLDGLIKTKNTTLLLYLKENYDIKLKQQDTNKLPLYLVNTNNQAFLFNLLTMIDAGLIHFLTLLKACARDHSLQVYQYLFSELKRVEADLKLIHMDNLDQIFILCAEKNNIKLAEYLIEGGIKPSKIIIEKITMYPQIELVRLFLKNGYKPTQYCYLYPYEKGYLDIIKLLDQASGQVNLSQSNLAGAIKYDRIECMEYFKEYFNTYKTTEVEYSLSTSFSHCSNLNTLKYLLSEFKCFSFRFDLIVQVSISRGYIDILRYLLSNGYFDQNKITNAMFRGAFLGRHTHMLVYLYDKVPHSYYLNLNARYASPSYTQFIEDLKNNNAPIVYNKGLSWYQSFRKYVSKVNIADVIQVFNFD</sequence>
<dbReference type="Gene3D" id="1.25.40.20">
    <property type="entry name" value="Ankyrin repeat-containing domain"/>
    <property type="match status" value="1"/>
</dbReference>
<dbReference type="PANTHER" id="PTHR46586">
    <property type="entry name" value="ANKYRIN REPEAT-CONTAINING PROTEIN"/>
    <property type="match status" value="1"/>
</dbReference>
<protein>
    <recommendedName>
        <fullName evidence="3">Ankyrin repeat-containing protein</fullName>
    </recommendedName>
</protein>
<dbReference type="SUPFAM" id="SSF48403">
    <property type="entry name" value="Ankyrin repeat"/>
    <property type="match status" value="1"/>
</dbReference>
<accession>A0A8J4VA02</accession>
<evidence type="ECO:0008006" key="3">
    <source>
        <dbReference type="Google" id="ProtNLM"/>
    </source>
</evidence>
<keyword evidence="2" id="KW-1185">Reference proteome</keyword>
<name>A0A8J4VA02_9MYCE</name>
<evidence type="ECO:0000313" key="2">
    <source>
        <dbReference type="Proteomes" id="UP000695562"/>
    </source>
</evidence>